<dbReference type="InterPro" id="IPR054384">
    <property type="entry name" value="SecDF_P1_head"/>
</dbReference>
<sequence length="217" mass="21663">MAQPPGTPYGPPPPGFPPFQPAPPPRGSARLVIVLVVVAAVFALVVAGAVGYLVLSGGDADGDDDLGPTDLRRPLTFQQVAAVTAPPCAAGTLPDAEPTPKKAPECFRTAPGGLTVRHVEAIKAAPPDAASGQTSWSVQLTLASADAAGFARLSGQAAQSAAGSPGQRIAMIVDGRVVSAPAVQGGPITGGEVSISGTFTQTEARDLLRLMTGRGAS</sequence>
<name>A0A7K1L4Q5_9ACTN</name>
<keyword evidence="2" id="KW-1133">Transmembrane helix</keyword>
<keyword evidence="5" id="KW-1185">Reference proteome</keyword>
<keyword evidence="2" id="KW-0812">Transmembrane</keyword>
<feature type="transmembrane region" description="Helical" evidence="2">
    <location>
        <begin position="31"/>
        <end position="55"/>
    </location>
</feature>
<evidence type="ECO:0000259" key="3">
    <source>
        <dbReference type="Pfam" id="PF22599"/>
    </source>
</evidence>
<dbReference type="Gene3D" id="3.30.1360.200">
    <property type="match status" value="1"/>
</dbReference>
<gene>
    <name evidence="4" type="ORF">GNZ18_21870</name>
</gene>
<feature type="domain" description="SecDF P1 head subdomain" evidence="3">
    <location>
        <begin position="121"/>
        <end position="211"/>
    </location>
</feature>
<keyword evidence="2" id="KW-0472">Membrane</keyword>
<dbReference type="Pfam" id="PF22599">
    <property type="entry name" value="SecDF_P1_head"/>
    <property type="match status" value="1"/>
</dbReference>
<reference evidence="4 5" key="1">
    <citation type="submission" date="2019-11" db="EMBL/GenBank/DDBJ databases">
        <authorList>
            <person name="Cao P."/>
        </authorList>
    </citation>
    <scope>NUCLEOTIDE SEQUENCE [LARGE SCALE GENOMIC DNA]</scope>
    <source>
        <strain evidence="4 5">NEAU-AAG5</strain>
    </source>
</reference>
<dbReference type="EMBL" id="WOFH01000007">
    <property type="protein sequence ID" value="MUN39226.1"/>
    <property type="molecule type" value="Genomic_DNA"/>
</dbReference>
<organism evidence="4 5">
    <name type="scientific">Actinomadura litoris</name>
    <dbReference type="NCBI Taxonomy" id="2678616"/>
    <lineage>
        <taxon>Bacteria</taxon>
        <taxon>Bacillati</taxon>
        <taxon>Actinomycetota</taxon>
        <taxon>Actinomycetes</taxon>
        <taxon>Streptosporangiales</taxon>
        <taxon>Thermomonosporaceae</taxon>
        <taxon>Actinomadura</taxon>
    </lineage>
</organism>
<comment type="caution">
    <text evidence="4">The sequence shown here is derived from an EMBL/GenBank/DDBJ whole genome shotgun (WGS) entry which is preliminary data.</text>
</comment>
<evidence type="ECO:0000256" key="1">
    <source>
        <dbReference type="SAM" id="MobiDB-lite"/>
    </source>
</evidence>
<protein>
    <recommendedName>
        <fullName evidence="3">SecDF P1 head subdomain domain-containing protein</fullName>
    </recommendedName>
</protein>
<evidence type="ECO:0000256" key="2">
    <source>
        <dbReference type="SAM" id="Phobius"/>
    </source>
</evidence>
<accession>A0A7K1L4Q5</accession>
<feature type="region of interest" description="Disordered" evidence="1">
    <location>
        <begin position="1"/>
        <end position="22"/>
    </location>
</feature>
<evidence type="ECO:0000313" key="5">
    <source>
        <dbReference type="Proteomes" id="UP000432015"/>
    </source>
</evidence>
<proteinExistence type="predicted"/>
<dbReference type="Proteomes" id="UP000432015">
    <property type="component" value="Unassembled WGS sequence"/>
</dbReference>
<dbReference type="RefSeq" id="WP_156218371.1">
    <property type="nucleotide sequence ID" value="NZ_WOFH01000007.1"/>
</dbReference>
<dbReference type="AlphaFoldDB" id="A0A7K1L4Q5"/>
<evidence type="ECO:0000313" key="4">
    <source>
        <dbReference type="EMBL" id="MUN39226.1"/>
    </source>
</evidence>